<organism evidence="1 2">
    <name type="scientific">Persea americana</name>
    <name type="common">Avocado</name>
    <dbReference type="NCBI Taxonomy" id="3435"/>
    <lineage>
        <taxon>Eukaryota</taxon>
        <taxon>Viridiplantae</taxon>
        <taxon>Streptophyta</taxon>
        <taxon>Embryophyta</taxon>
        <taxon>Tracheophyta</taxon>
        <taxon>Spermatophyta</taxon>
        <taxon>Magnoliopsida</taxon>
        <taxon>Magnoliidae</taxon>
        <taxon>Laurales</taxon>
        <taxon>Lauraceae</taxon>
        <taxon>Persea</taxon>
    </lineage>
</organism>
<accession>A0ACC2LSR4</accession>
<evidence type="ECO:0000313" key="1">
    <source>
        <dbReference type="EMBL" id="KAJ8636081.1"/>
    </source>
</evidence>
<evidence type="ECO:0000313" key="2">
    <source>
        <dbReference type="Proteomes" id="UP001234297"/>
    </source>
</evidence>
<protein>
    <submittedName>
        <fullName evidence="1">Uncharacterized protein</fullName>
    </submittedName>
</protein>
<keyword evidence="2" id="KW-1185">Reference proteome</keyword>
<gene>
    <name evidence="1" type="ORF">MRB53_010348</name>
</gene>
<dbReference type="EMBL" id="CM056811">
    <property type="protein sequence ID" value="KAJ8636081.1"/>
    <property type="molecule type" value="Genomic_DNA"/>
</dbReference>
<reference evidence="1 2" key="1">
    <citation type="journal article" date="2022" name="Hortic Res">
        <title>A haplotype resolved chromosomal level avocado genome allows analysis of novel avocado genes.</title>
        <authorList>
            <person name="Nath O."/>
            <person name="Fletcher S.J."/>
            <person name="Hayward A."/>
            <person name="Shaw L.M."/>
            <person name="Masouleh A.K."/>
            <person name="Furtado A."/>
            <person name="Henry R.J."/>
            <person name="Mitter N."/>
        </authorList>
    </citation>
    <scope>NUCLEOTIDE SEQUENCE [LARGE SCALE GENOMIC DNA]</scope>
    <source>
        <strain evidence="2">cv. Hass</strain>
    </source>
</reference>
<name>A0ACC2LSR4_PERAE</name>
<proteinExistence type="predicted"/>
<dbReference type="Proteomes" id="UP001234297">
    <property type="component" value="Chromosome 3"/>
</dbReference>
<comment type="caution">
    <text evidence="1">The sequence shown here is derived from an EMBL/GenBank/DDBJ whole genome shotgun (WGS) entry which is preliminary data.</text>
</comment>
<sequence>MVERVPERGNGGLLKMDSSESRWVFQEQYDAEEDGGNFPHQLGFDSEVDENGDQKLVRTRPRIDSFDVEALEVPGIWRNDYEALMEHVGYLPVATCLGFTLGKKFILAFQTLGVVFGDVGTGPLYTFSVMFNKAPIHGEEDVLGALSLVLYTLILIPLIKYVLLVLLANDNGEGGTFALYSLICRHSKASLLPNQLPSDARISSFRLKVPSPELER</sequence>